<dbReference type="Proteomes" id="UP001500842">
    <property type="component" value="Unassembled WGS sequence"/>
</dbReference>
<accession>A0ABN2A816</accession>
<organism evidence="2 3">
    <name type="scientific">Nocardioides humi</name>
    <dbReference type="NCBI Taxonomy" id="449461"/>
    <lineage>
        <taxon>Bacteria</taxon>
        <taxon>Bacillati</taxon>
        <taxon>Actinomycetota</taxon>
        <taxon>Actinomycetes</taxon>
        <taxon>Propionibacteriales</taxon>
        <taxon>Nocardioidaceae</taxon>
        <taxon>Nocardioides</taxon>
    </lineage>
</organism>
<protein>
    <submittedName>
        <fullName evidence="2">NAD(P)H-dependent oxidoreductase</fullName>
    </submittedName>
</protein>
<reference evidence="2 3" key="1">
    <citation type="journal article" date="2019" name="Int. J. Syst. Evol. Microbiol.">
        <title>The Global Catalogue of Microorganisms (GCM) 10K type strain sequencing project: providing services to taxonomists for standard genome sequencing and annotation.</title>
        <authorList>
            <consortium name="The Broad Institute Genomics Platform"/>
            <consortium name="The Broad Institute Genome Sequencing Center for Infectious Disease"/>
            <person name="Wu L."/>
            <person name="Ma J."/>
        </authorList>
    </citation>
    <scope>NUCLEOTIDE SEQUENCE [LARGE SCALE GENOMIC DNA]</scope>
    <source>
        <strain evidence="2 3">JCM 14942</strain>
    </source>
</reference>
<dbReference type="Gene3D" id="3.40.50.360">
    <property type="match status" value="1"/>
</dbReference>
<dbReference type="PANTHER" id="PTHR30543">
    <property type="entry name" value="CHROMATE REDUCTASE"/>
    <property type="match status" value="1"/>
</dbReference>
<keyword evidence="3" id="KW-1185">Reference proteome</keyword>
<comment type="caution">
    <text evidence="2">The sequence shown here is derived from an EMBL/GenBank/DDBJ whole genome shotgun (WGS) entry which is preliminary data.</text>
</comment>
<dbReference type="SUPFAM" id="SSF52218">
    <property type="entry name" value="Flavoproteins"/>
    <property type="match status" value="1"/>
</dbReference>
<sequence>MSIETNGANVLGIGGTLSPRSTSELALRHCLAAAEELGARTRMITAAQLEMPMYQWGVADGCAAAQELLDAVRWADHVVISSPGYHGGMSGLLKNALDYLQELAEESSPYLDGKAVGCIVTAAGWQAGATVLGSLRDTIHALRGWATPLGVVVNSSVSPFAPDGSVIDPGLDAKLRLLAEQVAGFPVAARRSIAV</sequence>
<evidence type="ECO:0000313" key="2">
    <source>
        <dbReference type="EMBL" id="GAA1513102.1"/>
    </source>
</evidence>
<gene>
    <name evidence="2" type="ORF">GCM10009788_17020</name>
</gene>
<dbReference type="EMBL" id="BAAAOR010000014">
    <property type="protein sequence ID" value="GAA1513102.1"/>
    <property type="molecule type" value="Genomic_DNA"/>
</dbReference>
<evidence type="ECO:0000313" key="3">
    <source>
        <dbReference type="Proteomes" id="UP001500842"/>
    </source>
</evidence>
<dbReference type="InterPro" id="IPR050712">
    <property type="entry name" value="NAD(P)H-dep_reductase"/>
</dbReference>
<dbReference type="RefSeq" id="WP_141005269.1">
    <property type="nucleotide sequence ID" value="NZ_BAAAOR010000014.1"/>
</dbReference>
<evidence type="ECO:0000259" key="1">
    <source>
        <dbReference type="Pfam" id="PF03358"/>
    </source>
</evidence>
<proteinExistence type="predicted"/>
<dbReference type="Pfam" id="PF03358">
    <property type="entry name" value="FMN_red"/>
    <property type="match status" value="1"/>
</dbReference>
<name>A0ABN2A816_9ACTN</name>
<dbReference type="InterPro" id="IPR029039">
    <property type="entry name" value="Flavoprotein-like_sf"/>
</dbReference>
<dbReference type="InterPro" id="IPR005025">
    <property type="entry name" value="FMN_Rdtase-like_dom"/>
</dbReference>
<dbReference type="PANTHER" id="PTHR30543:SF21">
    <property type="entry name" value="NAD(P)H-DEPENDENT FMN REDUCTASE LOT6"/>
    <property type="match status" value="1"/>
</dbReference>
<feature type="domain" description="NADPH-dependent FMN reductase-like" evidence="1">
    <location>
        <begin position="9"/>
        <end position="152"/>
    </location>
</feature>